<dbReference type="EMBL" id="MN036130">
    <property type="protein sequence ID" value="QDH91273.1"/>
    <property type="molecule type" value="Genomic_RNA"/>
</dbReference>
<feature type="non-terminal residue" evidence="1">
    <location>
        <position position="1"/>
    </location>
</feature>
<reference evidence="1" key="1">
    <citation type="submission" date="2019-05" db="EMBL/GenBank/DDBJ databases">
        <title>Metatranscriptomic reconstruction reveals RNA viruses with the potential to shape carbon cycling in soil.</title>
        <authorList>
            <person name="Starr E.P."/>
            <person name="Nuccio E."/>
            <person name="Pett-Ridge J."/>
            <person name="Banfield J.F."/>
            <person name="Firestone M.K."/>
        </authorList>
    </citation>
    <scope>NUCLEOTIDE SEQUENCE</scope>
    <source>
        <strain evidence="1">H3_Bulk_Litter_16_405</strain>
    </source>
</reference>
<sequence>SINLRLTMTTFKSVFDNGEFQVFIDSDGNVEIYYGDEYYVDIARLFAVVDYLRSMGIS</sequence>
<organism evidence="1">
    <name type="scientific">Leviviridae sp</name>
    <dbReference type="NCBI Taxonomy" id="2027243"/>
    <lineage>
        <taxon>Viruses</taxon>
        <taxon>Riboviria</taxon>
        <taxon>Orthornavirae</taxon>
        <taxon>Lenarviricota</taxon>
        <taxon>Leviviricetes</taxon>
        <taxon>Norzivirales</taxon>
        <taxon>Fiersviridae</taxon>
    </lineage>
</organism>
<proteinExistence type="predicted"/>
<name>A0A514DCD8_9VIRU</name>
<gene>
    <name evidence="1" type="ORF">H3BulkLitter16405_000001</name>
</gene>
<evidence type="ECO:0000313" key="1">
    <source>
        <dbReference type="EMBL" id="QDH91273.1"/>
    </source>
</evidence>
<protein>
    <submittedName>
        <fullName evidence="1">Uncharacterized protein</fullName>
    </submittedName>
</protein>
<accession>A0A514DCD8</accession>